<comment type="caution">
    <text evidence="2">The sequence shown here is derived from an EMBL/GenBank/DDBJ whole genome shotgun (WGS) entry which is preliminary data.</text>
</comment>
<evidence type="ECO:0000313" key="2">
    <source>
        <dbReference type="EMBL" id="GAA3714008.1"/>
    </source>
</evidence>
<feature type="transmembrane region" description="Helical" evidence="1">
    <location>
        <begin position="136"/>
        <end position="160"/>
    </location>
</feature>
<accession>A0ABP7E9I1</accession>
<keyword evidence="1" id="KW-1133">Transmembrane helix</keyword>
<keyword evidence="1" id="KW-0472">Membrane</keyword>
<feature type="transmembrane region" description="Helical" evidence="1">
    <location>
        <begin position="260"/>
        <end position="280"/>
    </location>
</feature>
<feature type="transmembrane region" description="Helical" evidence="1">
    <location>
        <begin position="286"/>
        <end position="308"/>
    </location>
</feature>
<organism evidence="2 3">
    <name type="scientific">Microlunatus aurantiacus</name>
    <dbReference type="NCBI Taxonomy" id="446786"/>
    <lineage>
        <taxon>Bacteria</taxon>
        <taxon>Bacillati</taxon>
        <taxon>Actinomycetota</taxon>
        <taxon>Actinomycetes</taxon>
        <taxon>Propionibacteriales</taxon>
        <taxon>Propionibacteriaceae</taxon>
        <taxon>Microlunatus</taxon>
    </lineage>
</organism>
<feature type="transmembrane region" description="Helical" evidence="1">
    <location>
        <begin position="185"/>
        <end position="206"/>
    </location>
</feature>
<gene>
    <name evidence="2" type="ORF">GCM10022204_36380</name>
</gene>
<evidence type="ECO:0000256" key="1">
    <source>
        <dbReference type="SAM" id="Phobius"/>
    </source>
</evidence>
<evidence type="ECO:0000313" key="3">
    <source>
        <dbReference type="Proteomes" id="UP001500051"/>
    </source>
</evidence>
<proteinExistence type="predicted"/>
<dbReference type="EMBL" id="BAAAYX010000019">
    <property type="protein sequence ID" value="GAA3714008.1"/>
    <property type="molecule type" value="Genomic_DNA"/>
</dbReference>
<feature type="transmembrane region" description="Helical" evidence="1">
    <location>
        <begin position="37"/>
        <end position="57"/>
    </location>
</feature>
<keyword evidence="1" id="KW-0812">Transmembrane</keyword>
<feature type="transmembrane region" description="Helical" evidence="1">
    <location>
        <begin position="69"/>
        <end position="91"/>
    </location>
</feature>
<feature type="transmembrane region" description="Helical" evidence="1">
    <location>
        <begin position="103"/>
        <end position="124"/>
    </location>
</feature>
<dbReference type="Proteomes" id="UP001500051">
    <property type="component" value="Unassembled WGS sequence"/>
</dbReference>
<protein>
    <submittedName>
        <fullName evidence="2">Uncharacterized protein</fullName>
    </submittedName>
</protein>
<reference evidence="3" key="1">
    <citation type="journal article" date="2019" name="Int. J. Syst. Evol. Microbiol.">
        <title>The Global Catalogue of Microorganisms (GCM) 10K type strain sequencing project: providing services to taxonomists for standard genome sequencing and annotation.</title>
        <authorList>
            <consortium name="The Broad Institute Genomics Platform"/>
            <consortium name="The Broad Institute Genome Sequencing Center for Infectious Disease"/>
            <person name="Wu L."/>
            <person name="Ma J."/>
        </authorList>
    </citation>
    <scope>NUCLEOTIDE SEQUENCE [LARGE SCALE GENOMIC DNA]</scope>
    <source>
        <strain evidence="3">JCM 16548</strain>
    </source>
</reference>
<name>A0ABP7E9I1_9ACTN</name>
<keyword evidence="3" id="KW-1185">Reference proteome</keyword>
<sequence>MVAALLGVAMVAGVYLDGWAHLHLATVDSFFTPWHALLYGAFALAAAWSVALVLLRGRQGTPWRSRIPSGYGWGLVGVAVFAIGGLLDLAWHLAFGVETGLDALVSPTHLLLLVGGILLLASPVRSAVVAGGPGHGAAVVALAAAAALAGFFLSYVSAFVEPGARASFVPVPEGAPGHRAAELEAAVGLGGYLISTTLITAPVLFLRRRGLLRRGAIVAIVAAVALGGVVLTQGAYVLAALGAIAGAVVVETVRPRLGSAALAAAMPALVWSGQLVGLAAQGDLRWPPSLAVGAVVLAGLWGWALGWLTRPGLPALARVAEPPPAPAPRVALRLVEPGTPPQR</sequence>